<evidence type="ECO:0000259" key="36">
    <source>
        <dbReference type="Pfam" id="PF00516"/>
    </source>
</evidence>
<reference evidence="38" key="1">
    <citation type="submission" date="2014-08" db="EMBL/GenBank/DDBJ databases">
        <authorList>
            <person name="Buckheit Sturdevant C."/>
            <person name="Joseph S.B."/>
            <person name="Schnell G."/>
            <person name="Price R.W."/>
            <person name="Swanstrom R."/>
            <person name="Spudich S."/>
        </authorList>
    </citation>
    <scope>NUCLEOTIDE SEQUENCE</scope>
    <source>
        <strain evidence="38">9015_040907_plasma_18</strain>
    </source>
</reference>
<feature type="disulfide bond" evidence="33">
    <location>
        <begin position="214"/>
        <end position="243"/>
    </location>
</feature>
<feature type="region of interest" description="Fusion peptide" evidence="33">
    <location>
        <begin position="502"/>
        <end position="522"/>
    </location>
</feature>
<evidence type="ECO:0000256" key="22">
    <source>
        <dbReference type="ARBA" id="ARBA00022989"/>
    </source>
</evidence>
<keyword evidence="28 33" id="KW-0325">Glycoprotein</keyword>
<dbReference type="EMBL" id="KM353836">
    <property type="protein sequence ID" value="AIX95520.1"/>
    <property type="molecule type" value="Genomic_RNA"/>
</dbReference>
<comment type="domain">
    <text evidence="33">The CD4-binding region is targeted by the antibody b12.</text>
</comment>
<keyword evidence="23 33" id="KW-1039">Host endosome</keyword>
<feature type="region of interest" description="Immunosuppression" evidence="33">
    <location>
        <begin position="564"/>
        <end position="582"/>
    </location>
</feature>
<sequence>MRVKETRKNYQLLWKGVTLLLGILMICSAEQLWVTVYYGVPVWKEATTTLFCASDAKAYDTEVHNVWATHACVPTDPSPQEINLKNVTEDFNMWKNDMVDQMHEDIISLWDQSLKPCVKLTPLCVTLNCSNLNNSTRNESNTNLEGKEEMKNCSFNITTSIKDKVQGQYALFYSLDIVQIDNDNTSYRLRSCNTSVITQACPKMSFEPIPIHYCAPAGFAILKCNDKKFNGSGPCTNVSTVQCTHGIRPVVSTQLLLNGSLAEEEVVIRSENFTNNAKTIMVQLKDSVNITCARPNNNTRKSINIGPGRAFYATGDIIGNIRQAHCNISGTRWNNTLIQVVKKLREQFNKTITFKPSSGGDPEIVMHTFNCGGEFFYCNTTQLFNNTWKGTKEENSTRNSNDTITLPCRIKQIVNMWQEVGKAMYAPPIRGLIQCTSNITGIILTRDGGNNTNTTEIFRPGGGDMRDNWRSELYKYKVVKIEPLGIAPTRAKRRVVQREKRAVGIGALFLGFLGAAGSTMGAASMTLTVQARLLLSGIVQQQNNLLQAIEAQQRLLQLTVWGIKQLQARVLAVERYLKDQQLLGIWGCSGKLICTTAVPWNASWSNKSMNEIWNNMTWIQWEREIDNYTGLIYSLIEQSQNQQEKNELDLLALDKWASLWDWFDISNWLWYIKIFIMIVGGLIGLRIVFTILSIVNRVRQGYSPLSFQTHHPAQRGPDRPEGIAEEGGEQNRNRSSCLADGLLTLIWVDLRSLSLFIYHRLSDLLLIVTRVVELLGRRGWEALKYWWNLLQYWSQELKNSAVSLLNTIAIVVAEGTDRVLEILQRAGRAILNIPTRIRQGFERALL</sequence>
<dbReference type="CDD" id="cd09909">
    <property type="entry name" value="HIV-1-like_HR1-HR2"/>
    <property type="match status" value="1"/>
</dbReference>
<keyword evidence="31 33" id="KW-1160">Virus entry into host cell</keyword>
<comment type="similarity">
    <text evidence="33">Belongs to the HIV-1 env protein family.</text>
</comment>
<evidence type="ECO:0000256" key="35">
    <source>
        <dbReference type="SAM" id="MobiDB-lite"/>
    </source>
</evidence>
<dbReference type="SUPFAM" id="SSF56502">
    <property type="entry name" value="gp120 core"/>
    <property type="match status" value="2"/>
</dbReference>
<evidence type="ECO:0000256" key="26">
    <source>
        <dbReference type="ARBA" id="ARBA00023139"/>
    </source>
</evidence>
<feature type="region of interest" description="Disordered" evidence="35">
    <location>
        <begin position="707"/>
        <end position="733"/>
    </location>
</feature>
<feature type="coiled-coil region" evidence="33">
    <location>
        <begin position="623"/>
        <end position="657"/>
    </location>
</feature>
<evidence type="ECO:0000256" key="33">
    <source>
        <dbReference type="HAMAP-Rule" id="MF_04083"/>
    </source>
</evidence>
<dbReference type="InterPro" id="IPR037527">
    <property type="entry name" value="Gp160"/>
</dbReference>
<feature type="region of interest" description="CD4-binding loop" evidence="33">
    <location>
        <begin position="357"/>
        <end position="367"/>
    </location>
</feature>
<evidence type="ECO:0000256" key="24">
    <source>
        <dbReference type="ARBA" id="ARBA00023054"/>
    </source>
</evidence>
<keyword evidence="19 33" id="KW-1043">Host membrane</keyword>
<comment type="function">
    <text evidence="33">Surface protein gp120: Attaches the virus to the host lymphoid cell by binding to the primary receptor CD4. This interaction induces a structural rearrangement creating a high affinity binding site for a chemokine coreceptor like CXCR4 and/or CCR5. Acts as a ligand for CD209/DC-SIGN and CLEC4M/DC-SIGNR, which are respectively found on dendritic cells (DCs), and on endothelial cells of liver sinusoids and lymph node sinuses. These interactions allow capture of viral particles at mucosal surfaces by these cells and subsequent transmission to permissive cells. HIV subverts the migration properties of dendritic cells to gain access to CD4+ T-cells in lymph nodes. Virus transmission to permissive T-cells occurs either in trans (without DCs infection, through viral capture and transmission), or in cis (following DCs productive infection, through the usual CD4-gp120 interaction), thereby inducing a robust infection. In trans infection, bound virions remain infectious over days and it is proposed that they are not degraded, but protected in non-lysosomal acidic organelles within the DCs close to the cell membrane thus contributing to the viral infectious potential during DCs' migration from the periphery to the lymphoid tissues. On arrival at lymphoid tissues, intact virions recycle back to DCs' cell surface allowing virus transmission to CD4+ T-cells.</text>
</comment>
<keyword evidence="24 33" id="KW-0175">Coiled coil</keyword>
<feature type="topological domain" description="Cytoplasmic" evidence="33">
    <location>
        <begin position="696"/>
        <end position="846"/>
    </location>
</feature>
<feature type="short sequence motif" description="YXXL motif; contains endocytosis signal" evidence="33">
    <location>
        <begin position="702"/>
        <end position="705"/>
    </location>
</feature>
<keyword evidence="18 33" id="KW-0946">Virion</keyword>
<evidence type="ECO:0000256" key="15">
    <source>
        <dbReference type="ARBA" id="ARBA00022703"/>
    </source>
</evidence>
<comment type="subcellular location">
    <molecule>Transmembrane protein gp41</molecule>
    <subcellularLocation>
        <location evidence="33">Virion membrane</location>
        <topology evidence="33">Single-pass type I membrane protein</topology>
    </subcellularLocation>
    <subcellularLocation>
        <location evidence="33">Host cell membrane</location>
        <topology evidence="33">Single-pass type I membrane protein</topology>
    </subcellularLocation>
    <subcellularLocation>
        <location evidence="33">Host endosome membrane</location>
        <topology evidence="33">Single-pass type I membrane protein</topology>
    </subcellularLocation>
    <text evidence="33">It is probably concentrated at the site of budding and incorporated into the virions possibly by contacts between the cytoplasmic tail of Env and the N-terminus of Gag.</text>
</comment>
<comment type="PTM">
    <text evidence="33">Specific enzymatic cleavages in vivo yield mature proteins. Envelope glycoproteins are synthesized as a inactive precursor that is heavily N-glycosylated and processed likely by host cell furin in the Golgi to yield the mature SU and TM proteins. The cleavage site between SU and TM requires the minimal sequence [KR]-X-[KR]-R. About 2 of the 9 disulfide bonds of gp41 are reduced by P4HB/PDI, following binding to CD4 receptor.</text>
</comment>
<feature type="chain" id="PRO_5023568580" description="Envelope glycoprotein gp160" evidence="33">
    <location>
        <begin position="31"/>
        <end position="846"/>
    </location>
</feature>
<keyword evidence="26 33" id="KW-0564">Palmitate</keyword>
<dbReference type="Gene3D" id="1.10.287.210">
    <property type="match status" value="1"/>
</dbReference>
<comment type="domain">
    <text evidence="33">Some of the most genetically diverse regions of the viral genome are present in Env. They are called variable regions 1 through 5 (V1 through V5). Coreceptor usage of gp120 is determined mainly by the primary structure of the third variable region (V3) in the outer domain of gp120. The sequence of V3 determines which coreceptor, CCR5 and/or CXCR4 (corresponding to R5/macrophage, X4/T cell and R5X4/T cell and macrophage tropism), is used to trigger the fusion potential of the Env complex, and hence which cells the virus can infect. Binding to CCR5 involves a region adjacent in addition to V3.</text>
</comment>
<feature type="domain" description="Human immunodeficiency virus 1 envelope glycoprotein Gp120" evidence="36">
    <location>
        <begin position="32"/>
        <end position="138"/>
    </location>
</feature>
<evidence type="ECO:0000256" key="10">
    <source>
        <dbReference type="ARBA" id="ARBA00022570"/>
    </source>
</evidence>
<comment type="miscellaneous">
    <text evidence="33">Inhibitors targeting HIV-1 viral envelope proteins are used as antiretroviral drugs. Attachment of virions to the cell surface via non-specific interactions and CD4 binding can be blocked by inhibitors that include cyanovirin-N, cyclotriazadisulfonamide analogs, PRO 2000, TNX 355 and PRO 542. In addition, BMS 806 can block CD4-induced conformational changes. Env interactions with the coreceptor molecules can be targeted by CCR5 antagonists including SCH-D, maraviroc (UK 427857) and aplaviroc (GW 873140), and the CXCR4 antagonist AMD 070. Fusion of viral and cellular membranes can be inhibited by peptides such as enfuvirtide and tifuvirtide (T 1249). Resistance to inhibitors associated with mutations in Env are observed. Most of the time, single mutations confer only a modest reduction in drug susceptibility. Combination of several mutations is usually required to develop a high-level drug resistance.</text>
</comment>
<dbReference type="Gene3D" id="2.170.40.20">
    <property type="entry name" value="Human immunodeficiency virus 1, Gp160, envelope glycoprotein"/>
    <property type="match status" value="2"/>
</dbReference>
<evidence type="ECO:0000256" key="16">
    <source>
        <dbReference type="ARBA" id="ARBA00022729"/>
    </source>
</evidence>
<dbReference type="HAMAP" id="MF_04083">
    <property type="entry name" value="HIV_ENV"/>
    <property type="match status" value="1"/>
</dbReference>
<proteinExistence type="inferred from homology"/>
<evidence type="ECO:0000256" key="19">
    <source>
        <dbReference type="ARBA" id="ARBA00022870"/>
    </source>
</evidence>
<feature type="domain" description="Human immunodeficiency virus 1 envelope glycoprotein Gp120" evidence="36">
    <location>
        <begin position="145"/>
        <end position="501"/>
    </location>
</feature>
<keyword evidence="25 33" id="KW-0472">Membrane</keyword>
<keyword evidence="13 33" id="KW-0165">Cleavage on pair of basic residues</keyword>
<dbReference type="InterPro" id="IPR000777">
    <property type="entry name" value="HIV1_Gp120"/>
</dbReference>
<evidence type="ECO:0000256" key="8">
    <source>
        <dbReference type="ARBA" id="ARBA00022510"/>
    </source>
</evidence>
<evidence type="ECO:0000256" key="9">
    <source>
        <dbReference type="ARBA" id="ARBA00022511"/>
    </source>
</evidence>
<dbReference type="GO" id="GO:0019062">
    <property type="term" value="P:virion attachment to host cell"/>
    <property type="evidence" value="ECO:0007669"/>
    <property type="project" value="UniProtKB-UniRule"/>
</dbReference>
<evidence type="ECO:0000256" key="6">
    <source>
        <dbReference type="ARBA" id="ARBA00004650"/>
    </source>
</evidence>
<evidence type="ECO:0000256" key="11">
    <source>
        <dbReference type="ARBA" id="ARBA00022581"/>
    </source>
</evidence>
<dbReference type="GO" id="GO:0016020">
    <property type="term" value="C:membrane"/>
    <property type="evidence" value="ECO:0007669"/>
    <property type="project" value="UniProtKB-UniRule"/>
</dbReference>
<evidence type="ECO:0000256" key="14">
    <source>
        <dbReference type="ARBA" id="ARBA00022692"/>
    </source>
</evidence>
<dbReference type="Pfam" id="PF00516">
    <property type="entry name" value="GP120"/>
    <property type="match status" value="2"/>
</dbReference>
<keyword evidence="20 33" id="KW-0261">Viral envelope protein</keyword>
<evidence type="ECO:0000256" key="21">
    <source>
        <dbReference type="ARBA" id="ARBA00022890"/>
    </source>
</evidence>
<feature type="domain" description="Retroviral envelope protein GP41-like" evidence="37">
    <location>
        <begin position="520"/>
        <end position="709"/>
    </location>
</feature>
<evidence type="ECO:0000256" key="5">
    <source>
        <dbReference type="ARBA" id="ARBA00004578"/>
    </source>
</evidence>
<evidence type="ECO:0000256" key="32">
    <source>
        <dbReference type="ARBA" id="ARBA00062028"/>
    </source>
</evidence>
<dbReference type="FunFam" id="2.170.40.20:FF:000003">
    <property type="entry name" value="Envelope glycoprotein gp160"/>
    <property type="match status" value="1"/>
</dbReference>
<evidence type="ECO:0000256" key="13">
    <source>
        <dbReference type="ARBA" id="ARBA00022685"/>
    </source>
</evidence>
<keyword evidence="22 33" id="KW-1133">Transmembrane helix</keyword>
<evidence type="ECO:0000256" key="25">
    <source>
        <dbReference type="ARBA" id="ARBA00023136"/>
    </source>
</evidence>
<feature type="region of interest" description="V5" evidence="33">
    <location>
        <begin position="451"/>
        <end position="461"/>
    </location>
</feature>
<feature type="transmembrane region" description="Helical" evidence="34">
    <location>
        <begin position="668"/>
        <end position="695"/>
    </location>
</feature>
<dbReference type="GO" id="GO:0052031">
    <property type="term" value="P:symbiont-mediated perturbation of host defense response"/>
    <property type="evidence" value="ECO:0007669"/>
    <property type="project" value="UniProtKB-UniRule"/>
</dbReference>
<organismHost>
    <name type="scientific">Homo sapiens</name>
    <name type="common">Human</name>
    <dbReference type="NCBI Taxonomy" id="9606"/>
</organismHost>
<evidence type="ECO:0000259" key="37">
    <source>
        <dbReference type="Pfam" id="PF00517"/>
    </source>
</evidence>
<comment type="domain">
    <text evidence="33">The YXXL motif is involved in determining the exact site of viral release at the surface of infected mononuclear cells and promotes endocytosis. YXXL and di-leucine endocytosis motifs interact directly or indirectly with the clathrin adapter complexes, opperate independently, and their activities are not additive.</text>
</comment>
<keyword evidence="30 33" id="KW-0449">Lipoprotein</keyword>
<evidence type="ECO:0000256" key="30">
    <source>
        <dbReference type="ARBA" id="ARBA00023288"/>
    </source>
</evidence>
<keyword evidence="11 33" id="KW-0945">Host-virus interaction</keyword>
<feature type="region of interest" description="V2" evidence="33">
    <location>
        <begin position="153"/>
        <end position="192"/>
    </location>
</feature>
<feature type="region of interest" description="MPER; binding to GalCer" evidence="33">
    <location>
        <begin position="652"/>
        <end position="673"/>
    </location>
</feature>
<dbReference type="GO" id="GO:0055036">
    <property type="term" value="C:virion membrane"/>
    <property type="evidence" value="ECO:0007669"/>
    <property type="project" value="UniProtKB-SubCell"/>
</dbReference>
<dbReference type="GO" id="GO:0039654">
    <property type="term" value="P:fusion of virus membrane with host endosome membrane"/>
    <property type="evidence" value="ECO:0007669"/>
    <property type="project" value="UniProtKB-UniRule"/>
</dbReference>
<evidence type="ECO:0000256" key="27">
    <source>
        <dbReference type="ARBA" id="ARBA00023157"/>
    </source>
</evidence>
<keyword evidence="7 33" id="KW-1168">Fusion of virus membrane with host membrane</keyword>
<keyword evidence="15 33" id="KW-0053">Apoptosis</keyword>
<dbReference type="GO" id="GO:0005198">
    <property type="term" value="F:structural molecule activity"/>
    <property type="evidence" value="ECO:0007669"/>
    <property type="project" value="UniProtKB-UniRule"/>
</dbReference>
<comment type="function">
    <text evidence="33">Transmembrane protein gp41: Acts as a class I viral fusion protein. Under the current model, the protein has at least 3 conformational states: pre-fusion native state, pre-hairpin intermediate state, and post-fusion hairpin state. During fusion of viral and target intracellular membranes, the coiled coil regions (heptad repeats) assume a trimer-of-hairpins structure, positioning the fusion peptide in close proximity to the C-terminal region of the ectodomain. The formation of this structure appears to drive apposition and subsequent fusion of viral and target cell membranes. Complete fusion occurs in host cell endosomes and is dynamin-dependent, however some lipid transfer might occur at the plasma membrane. The virus undergoes clathrin-dependent internalization long before endosomal fusion, thus minimizing the surface exposure of conserved viral epitopes during fusion and reducing the efficacy of inhibitors targeting these epitopes. Membranes fusion leads to delivery of the nucleocapsid into the cytoplasm.</text>
</comment>
<evidence type="ECO:0000313" key="38">
    <source>
        <dbReference type="EMBL" id="AIX95520.1"/>
    </source>
</evidence>
<evidence type="ECO:0000256" key="7">
    <source>
        <dbReference type="ARBA" id="ARBA00022506"/>
    </source>
</evidence>
<keyword evidence="8 33" id="KW-1170">Fusion of virus membrane with host endosomal membrane</keyword>
<dbReference type="GO" id="GO:0020002">
    <property type="term" value="C:host cell plasma membrane"/>
    <property type="evidence" value="ECO:0007669"/>
    <property type="project" value="UniProtKB-SubCell"/>
</dbReference>
<accession>A0A0A1CM12</accession>
<evidence type="ECO:0000256" key="1">
    <source>
        <dbReference type="ARBA" id="ARBA00004402"/>
    </source>
</evidence>
<feature type="short sequence motif" description="Di-leucine internalization motif" evidence="33">
    <location>
        <begin position="845"/>
        <end position="846"/>
    </location>
</feature>
<evidence type="ECO:0000256" key="4">
    <source>
        <dbReference type="ARBA" id="ARBA00004563"/>
    </source>
</evidence>
<keyword evidence="12 33" id="KW-1162">Viral penetration into host cytoplasm</keyword>
<dbReference type="GO" id="GO:1903908">
    <property type="term" value="P:positive regulation of plasma membrane raft polarization"/>
    <property type="evidence" value="ECO:0007669"/>
    <property type="project" value="UniProtKB-UniRule"/>
</dbReference>
<dbReference type="GO" id="GO:1903911">
    <property type="term" value="P:positive regulation of receptor clustering"/>
    <property type="evidence" value="ECO:0007669"/>
    <property type="project" value="UniProtKB-UniRule"/>
</dbReference>
<keyword evidence="9 33" id="KW-1032">Host cell membrane</keyword>
<dbReference type="GO" id="GO:0019064">
    <property type="term" value="P:fusion of virus membrane with host plasma membrane"/>
    <property type="evidence" value="ECO:0007669"/>
    <property type="project" value="UniProtKB-UniRule"/>
</dbReference>
<evidence type="ECO:0000256" key="29">
    <source>
        <dbReference type="ARBA" id="ARBA00023280"/>
    </source>
</evidence>
<feature type="chain" id="PRO_5023568579" description="Transmembrane protein gp41" evidence="33">
    <location>
        <begin position="502"/>
        <end position="846"/>
    </location>
</feature>
<name>A0A0A1CM12_HV1</name>
<dbReference type="GO" id="GO:0019082">
    <property type="term" value="P:viral protein processing"/>
    <property type="evidence" value="ECO:0007669"/>
    <property type="project" value="UniProtKB-UniRule"/>
</dbReference>
<dbReference type="FunFam" id="1.10.287.210:FF:000001">
    <property type="entry name" value="Envelope glycoprotein gp160"/>
    <property type="match status" value="1"/>
</dbReference>
<evidence type="ECO:0000256" key="17">
    <source>
        <dbReference type="ARBA" id="ARBA00022804"/>
    </source>
</evidence>
<comment type="subcellular location">
    <subcellularLocation>
        <location evidence="3">Host cell membrane</location>
        <topology evidence="3">Peripheral membrane protein</topology>
    </subcellularLocation>
    <subcellularLocation>
        <location evidence="1">Host cell membrane</location>
        <topology evidence="1">Single-pass type I membrane protein</topology>
    </subcellularLocation>
    <subcellularLocation>
        <location evidence="2">Host endosome membrane</location>
        <topology evidence="2">Peripheral membrane protein</topology>
    </subcellularLocation>
    <subcellularLocation>
        <location evidence="5">Host endosome membrane</location>
        <topology evidence="5">Single-pass type I membrane protein</topology>
    </subcellularLocation>
    <subcellularLocation>
        <location evidence="6">Virion membrane</location>
        <topology evidence="6">Peripheral membrane protein</topology>
    </subcellularLocation>
    <subcellularLocation>
        <location evidence="4">Virion membrane</location>
        <topology evidence="4">Single-pass type I membrane protein</topology>
    </subcellularLocation>
</comment>
<keyword evidence="17 33" id="KW-1161">Viral attachment to host cell</keyword>
<evidence type="ECO:0000256" key="31">
    <source>
        <dbReference type="ARBA" id="ARBA00023296"/>
    </source>
</evidence>
<feature type="disulfide bond" evidence="33">
    <location>
        <begin position="588"/>
        <end position="594"/>
    </location>
</feature>
<dbReference type="GO" id="GO:0044175">
    <property type="term" value="C:host cell endosome membrane"/>
    <property type="evidence" value="ECO:0007669"/>
    <property type="project" value="UniProtKB-SubCell"/>
</dbReference>
<dbReference type="InterPro" id="IPR000328">
    <property type="entry name" value="GP41-like"/>
</dbReference>
<dbReference type="Pfam" id="PF00517">
    <property type="entry name" value="GP41"/>
    <property type="match status" value="1"/>
</dbReference>
<dbReference type="Gene3D" id="1.20.5.490">
    <property type="entry name" value="Single helix bin"/>
    <property type="match status" value="1"/>
</dbReference>
<comment type="subunit">
    <text evidence="32">The mature envelope protein (Env) consists of a homotrimer of non-covalently associated gp120-gp41 heterodimers. The resulting complex protrudes from the virus surface as a spike. There seems to be as few as 10 spikes on the average virion. Interacts with host CD4, CCR5 and CXCR4. Gp120 also interacts with the C-type lectins CD209/DC-SIGN and CLEC4M/DC-SIGNR (collectively referred to as DC-SIGN(R)). Gp120 and gp41 interact with GalCer. Gp120 interacts with host ITGA4/ITGB7 complex; on CD4+ T-cells, this interaction results in rapid activation of integrin ITGAL/LFA-1, which facilitates efficient cell-to-cell spreading of HIV-1. Gp120 interacts with cell-associated heparan sulfate; this interaction increases virus infectivity on permissive cells and may be involved in infection of CD4- cells.</text>
</comment>
<keyword evidence="10 33" id="KW-1165">Clathrin-mediated endocytosis of virus by host</keyword>
<evidence type="ECO:0000256" key="20">
    <source>
        <dbReference type="ARBA" id="ARBA00022879"/>
    </source>
</evidence>
<keyword evidence="16 33" id="KW-0732">Signal</keyword>
<keyword evidence="29 33" id="KW-0899">Viral immunoevasion</keyword>
<evidence type="ECO:0000256" key="34">
    <source>
        <dbReference type="RuleBase" id="RU363095"/>
    </source>
</evidence>
<evidence type="ECO:0000256" key="2">
    <source>
        <dbReference type="ARBA" id="ARBA00004433"/>
    </source>
</evidence>
<protein>
    <recommendedName>
        <fullName evidence="33">Envelope glycoprotein gp160</fullName>
    </recommendedName>
    <alternativeName>
        <fullName evidence="33">Env polyprotein</fullName>
    </alternativeName>
    <component>
        <recommendedName>
            <fullName evidence="33">Surface protein gp120</fullName>
            <shortName evidence="33">SU</shortName>
        </recommendedName>
        <alternativeName>
            <fullName evidence="33">Glycoprotein 120</fullName>
            <shortName evidence="33">gp120</shortName>
        </alternativeName>
    </component>
    <component>
        <recommendedName>
            <fullName evidence="33">Transmembrane protein gp41</fullName>
            <shortName evidence="33">TM</shortName>
        </recommendedName>
        <alternativeName>
            <fullName evidence="33">Glycoprotein 41</fullName>
            <shortName evidence="33">gp41</shortName>
        </alternativeName>
    </component>
</protein>
<comment type="domain">
    <text evidence="33 34">The 17 amino acids long immunosuppressive region is present in many retroviral envelope proteins. Synthetic peptides derived from this relatively conserved sequence inhibit immune function in vitro and in vivo.</text>
</comment>
<comment type="domain">
    <text evidence="33">The membrane proximal external region (MPER) present in gp41 is a tryptophan-rich region recognized by the antibodies 2F5, Z13, and 4E10. MPER seems to play a role in fusion.</text>
</comment>
<dbReference type="GO" id="GO:0019031">
    <property type="term" value="C:viral envelope"/>
    <property type="evidence" value="ECO:0007669"/>
    <property type="project" value="UniProtKB-KW"/>
</dbReference>
<comment type="function">
    <text evidence="33">Envelope glycoprotein gp160: Oligomerizes in the host endoplasmic reticulum into predominantly trimers. In a second time, gp160 transits in the host Golgi, where glycosylation is completed. The precursor is then proteolytically cleaved in the trans-Golgi and thereby activated by cellular furin or furin-like proteases to produce gp120 and gp41.</text>
</comment>
<comment type="subcellular location">
    <molecule>Surface protein gp120</molecule>
    <subcellularLocation>
        <location evidence="33">Virion membrane</location>
        <topology evidence="33">Peripheral membrane protein</topology>
    </subcellularLocation>
    <subcellularLocation>
        <location evidence="33">Host cell membrane</location>
        <topology evidence="33">Peripheral membrane protein</topology>
    </subcellularLocation>
    <subcellularLocation>
        <location evidence="33">Host endosome membrane</location>
        <topology evidence="33">Single-pass type I membrane protein</topology>
    </subcellularLocation>
    <text evidence="33">The surface protein is not anchored to the viral envelope, but associates with the extravirion surface through its binding to TM. It is probably concentrated at the site of budding and incorporated into the virions possibly by contacts between the cytoplasmic tail of Env and the N-terminus of Gag.</text>
</comment>
<dbReference type="FunFam" id="1.20.5.490:FF:000001">
    <property type="entry name" value="Envelope glycoprotein gp160"/>
    <property type="match status" value="1"/>
</dbReference>
<comment type="miscellaneous">
    <text evidence="33">HIV-1 lineages are divided in three main groups, M (for Major), O (for Outlier), and N (for New, or Non-M, Non-O). The vast majority of strains found worldwide belong to the group M. Group O seems to be endemic to and largely confined to Cameroon and neighboring countries in West Central Africa, where these viruses represent a small minority of HIV-1 strains. The group N is represented by a limited number of isolates from Cameroonian persons. The group M is further subdivided in 9 clades or subtypes (A to D, F to H, J and K).</text>
</comment>
<dbReference type="GO" id="GO:0075512">
    <property type="term" value="P:clathrin-dependent endocytosis of virus by host cell"/>
    <property type="evidence" value="ECO:0007669"/>
    <property type="project" value="UniProtKB-UniRule"/>
</dbReference>
<comment type="PTM">
    <text evidence="33">Highly glycosylated by host. The high number of glycan on the protein is reffered to as 'glycan shield' because it contributes to hide protein sequence from adaptive immune system.</text>
</comment>
<comment type="subunit">
    <text evidence="33">The mature envelope protein (Env) consists of a homotrimer of non-covalently associated gp120-gp41 heterodimers. The resulting complex protrudes from the virus surface as a spike. There seems to be as few as 10 spikes on the average virion. Surface protein gp120 interacts with host CD4, CCR5 and CXCR4. Gp120 also interacts with the C-type lectins CD209/DC-SIGN and CLEC4M/DC-SIGNR (collectively referred to as DC-SIGN(R)). Gp120 and gp41 interact with GalCer. Gp120 interacts with host ITGA4/ITGB7 complex; on CD4+ T-cells, this interaction results in rapid activation of integrin ITGAL/LFA-1, which facilitates efficient cell-to-cell spreading of HIV-1. Gp120 interacts with cell-associated heparan sulfate; this interaction increases virus infectivity on permissive cells and may be involved in infection of CD4- cells.</text>
</comment>
<keyword evidence="27 33" id="KW-1015">Disulfide bond</keyword>
<feature type="disulfide bond" evidence="33">
    <location>
        <begin position="224"/>
        <end position="235"/>
    </location>
</feature>
<feature type="transmembrane region" description="Helical" evidence="34">
    <location>
        <begin position="12"/>
        <end position="34"/>
    </location>
</feature>
<gene>
    <name evidence="33 38" type="primary">env</name>
</gene>
<organism evidence="38">
    <name type="scientific">Human immunodeficiency virus type 1</name>
    <name type="common">HIV-1</name>
    <dbReference type="NCBI Taxonomy" id="11676"/>
    <lineage>
        <taxon>Viruses</taxon>
        <taxon>Riboviria</taxon>
        <taxon>Pararnavirae</taxon>
        <taxon>Artverviricota</taxon>
        <taxon>Revtraviricetes</taxon>
        <taxon>Ortervirales</taxon>
        <taxon>Retroviridae</taxon>
        <taxon>Orthoretrovirinae</taxon>
        <taxon>Lentivirus</taxon>
        <taxon>Lentivirus humimdef1</taxon>
    </lineage>
</organism>
<dbReference type="SUPFAM" id="SSF58069">
    <property type="entry name" value="Virus ectodomain"/>
    <property type="match status" value="1"/>
</dbReference>
<feature type="site" description="Cleavage; by host furin" evidence="33">
    <location>
        <begin position="501"/>
        <end position="502"/>
    </location>
</feature>
<comment type="PTM">
    <text evidence="33">Palmitoylation of the transmembrane protein and of Env polyprotein (prior to its proteolytic cleavage) is essential for their association with host cell membrane lipid rafts. Palmitoylation is therefore required for envelope trafficking to classical lipid rafts, but not for viral replication.</text>
</comment>
<reference evidence="38" key="2">
    <citation type="journal article" date="2015" name="PLoS Pathog.">
        <title>Compartmentalized Replication of R5 T Cell-Tropic HIV-1 in the Central Nervous System Early in the Course of Infection.</title>
        <authorList>
            <person name="Sturdevant C.B."/>
            <person name="Joseph S.B."/>
            <person name="Schnell G."/>
            <person name="Price R.W."/>
            <person name="Swanstrom R."/>
            <person name="Spudich S."/>
        </authorList>
    </citation>
    <scope>NUCLEOTIDE SEQUENCE</scope>
    <source>
        <strain evidence="38">9015_040907_plasma_18</strain>
    </source>
</reference>
<evidence type="ECO:0000256" key="12">
    <source>
        <dbReference type="ARBA" id="ARBA00022595"/>
    </source>
</evidence>
<evidence type="ECO:0000256" key="3">
    <source>
        <dbReference type="ARBA" id="ARBA00004505"/>
    </source>
</evidence>
<feature type="disulfide bond" evidence="33">
    <location>
        <begin position="52"/>
        <end position="72"/>
    </location>
</feature>
<dbReference type="FunFam" id="2.170.40.20:FF:000001">
    <property type="entry name" value="Envelope glycoprotein gp160"/>
    <property type="match status" value="1"/>
</dbReference>
<evidence type="ECO:0000256" key="28">
    <source>
        <dbReference type="ARBA" id="ARBA00023180"/>
    </source>
</evidence>
<evidence type="ECO:0000256" key="23">
    <source>
        <dbReference type="ARBA" id="ARBA00023046"/>
    </source>
</evidence>
<evidence type="ECO:0000256" key="18">
    <source>
        <dbReference type="ARBA" id="ARBA00022844"/>
    </source>
</evidence>
<keyword evidence="21 33" id="KW-1164">Virus endocytosis by host</keyword>
<comment type="caution">
    <text evidence="33 34">Lacks conserved residue(s) required for the propagation of feature annotation.</text>
</comment>
<keyword evidence="14 33" id="KW-0812">Transmembrane</keyword>
<dbReference type="InterPro" id="IPR036377">
    <property type="entry name" value="Gp120_core_sf"/>
</dbReference>